<feature type="region of interest" description="Disordered" evidence="1">
    <location>
        <begin position="102"/>
        <end position="201"/>
    </location>
</feature>
<dbReference type="Proteomes" id="UP001172159">
    <property type="component" value="Unassembled WGS sequence"/>
</dbReference>
<proteinExistence type="predicted"/>
<sequence length="269" mass="30615">MDSLYFDIFNEDTNDSPTSLEELGLESYDGIEHHLCFSCRTQKPTRLCQACHETALRAKNAGRPFKSSLEVAALGPRDTPCQGSEREAEPLQCLGLRRLPFKGNLRSSQPRPALDSDQISELELDPGQESGPEHDQEEGQEEDAQNWEDEEGEEPEAEEWEEPEEEEEEEPEQEQEPELQQEPQREPQEQVPQQSPELDPEPIPIIVTLTPIHPNTMLQVWVCLTRPQQNTKTSPPTSSPIWTTADISRNPNILVYQADIMGQYYGKRP</sequence>
<evidence type="ECO:0000313" key="2">
    <source>
        <dbReference type="EMBL" id="KAK0735770.1"/>
    </source>
</evidence>
<feature type="compositionally biased region" description="Acidic residues" evidence="1">
    <location>
        <begin position="135"/>
        <end position="179"/>
    </location>
</feature>
<name>A0AA40EDB3_9PEZI</name>
<gene>
    <name evidence="2" type="ORF">B0T21DRAFT_412366</name>
</gene>
<evidence type="ECO:0000256" key="1">
    <source>
        <dbReference type="SAM" id="MobiDB-lite"/>
    </source>
</evidence>
<accession>A0AA40EDB3</accession>
<protein>
    <submittedName>
        <fullName evidence="2">Uncharacterized protein</fullName>
    </submittedName>
</protein>
<keyword evidence="3" id="KW-1185">Reference proteome</keyword>
<dbReference type="EMBL" id="JAUKTV010000007">
    <property type="protein sequence ID" value="KAK0735770.1"/>
    <property type="molecule type" value="Genomic_DNA"/>
</dbReference>
<evidence type="ECO:0000313" key="3">
    <source>
        <dbReference type="Proteomes" id="UP001172159"/>
    </source>
</evidence>
<dbReference type="AlphaFoldDB" id="A0AA40EDB3"/>
<reference evidence="2" key="1">
    <citation type="submission" date="2023-06" db="EMBL/GenBank/DDBJ databases">
        <title>Genome-scale phylogeny and comparative genomics of the fungal order Sordariales.</title>
        <authorList>
            <consortium name="Lawrence Berkeley National Laboratory"/>
            <person name="Hensen N."/>
            <person name="Bonometti L."/>
            <person name="Westerberg I."/>
            <person name="Brannstrom I.O."/>
            <person name="Guillou S."/>
            <person name="Cros-Aarteil S."/>
            <person name="Calhoun S."/>
            <person name="Haridas S."/>
            <person name="Kuo A."/>
            <person name="Mondo S."/>
            <person name="Pangilinan J."/>
            <person name="Riley R."/>
            <person name="Labutti K."/>
            <person name="Andreopoulos B."/>
            <person name="Lipzen A."/>
            <person name="Chen C."/>
            <person name="Yanf M."/>
            <person name="Daum C."/>
            <person name="Ng V."/>
            <person name="Clum A."/>
            <person name="Steindorff A."/>
            <person name="Ohm R."/>
            <person name="Martin F."/>
            <person name="Silar P."/>
            <person name="Natvig D."/>
            <person name="Lalanne C."/>
            <person name="Gautier V."/>
            <person name="Ament-Velasquez S.L."/>
            <person name="Kruys A."/>
            <person name="Hutchinson M.I."/>
            <person name="Powell A.J."/>
            <person name="Barry K."/>
            <person name="Miller A.N."/>
            <person name="Grigoriev I.V."/>
            <person name="Debuchy R."/>
            <person name="Gladieux P."/>
            <person name="Thoren M.H."/>
            <person name="Johannesson H."/>
        </authorList>
    </citation>
    <scope>NUCLEOTIDE SEQUENCE</scope>
    <source>
        <strain evidence="2">CBS 540.89</strain>
    </source>
</reference>
<comment type="caution">
    <text evidence="2">The sequence shown here is derived from an EMBL/GenBank/DDBJ whole genome shotgun (WGS) entry which is preliminary data.</text>
</comment>
<organism evidence="2 3">
    <name type="scientific">Apiosordaria backusii</name>
    <dbReference type="NCBI Taxonomy" id="314023"/>
    <lineage>
        <taxon>Eukaryota</taxon>
        <taxon>Fungi</taxon>
        <taxon>Dikarya</taxon>
        <taxon>Ascomycota</taxon>
        <taxon>Pezizomycotina</taxon>
        <taxon>Sordariomycetes</taxon>
        <taxon>Sordariomycetidae</taxon>
        <taxon>Sordariales</taxon>
        <taxon>Lasiosphaeriaceae</taxon>
        <taxon>Apiosordaria</taxon>
    </lineage>
</organism>